<keyword evidence="2" id="KW-1185">Reference proteome</keyword>
<dbReference type="EMBL" id="CP136336">
    <property type="protein sequence ID" value="WOB08122.1"/>
    <property type="molecule type" value="Genomic_DNA"/>
</dbReference>
<gene>
    <name evidence="1" type="ORF">RXV79_24875</name>
</gene>
<name>A0ABZ0CT10_9BURK</name>
<reference evidence="1 2" key="1">
    <citation type="submission" date="2023-10" db="EMBL/GenBank/DDBJ databases">
        <title>Bacteria for the degradation of biodegradable plastic PBAT(Polybutylene adipate terephthalate).</title>
        <authorList>
            <person name="Weon H.-Y."/>
            <person name="Yeon J."/>
        </authorList>
    </citation>
    <scope>NUCLEOTIDE SEQUENCE [LARGE SCALE GENOMIC DNA]</scope>
    <source>
        <strain evidence="1 2">SBD 7-3</strain>
    </source>
</reference>
<sequence length="330" mass="37000">MPTPPHDSPHDRPSLQRRLLRPADFAEALQLLPPWLALSEAQRAGLPALWARLLHHPGFNADAIEDVAAPAGQRLQALGMSIALDTAWQQRLRAAPTPWITQQLYAELLDGRTAPPGERELARANASADEDGGVSFMVLHYQQRNGDMRDPHAVAVLSAGVVAMRVAHAGHRVREVFQEAFQSEREYMASVGMVQRSAHNQPASGQGLPELFSLTRREALHKLPGFQLREIFEHTPPRFHFRGAEQRLLRRALFDESDEEIAALLGVSMHTLKKQWRAIYARVEERFPALLAEPGAAASDGVRGPEKRRTLLRYLRQHLEELRPHAAPRL</sequence>
<evidence type="ECO:0000313" key="2">
    <source>
        <dbReference type="Proteomes" id="UP001303946"/>
    </source>
</evidence>
<organism evidence="1 2">
    <name type="scientific">Piscinibacter gummiphilus</name>
    <dbReference type="NCBI Taxonomy" id="946333"/>
    <lineage>
        <taxon>Bacteria</taxon>
        <taxon>Pseudomonadati</taxon>
        <taxon>Pseudomonadota</taxon>
        <taxon>Betaproteobacteria</taxon>
        <taxon>Burkholderiales</taxon>
        <taxon>Sphaerotilaceae</taxon>
        <taxon>Piscinibacter</taxon>
    </lineage>
</organism>
<dbReference type="Proteomes" id="UP001303946">
    <property type="component" value="Chromosome"/>
</dbReference>
<protein>
    <recommendedName>
        <fullName evidence="3">HTH luxR-type domain-containing protein</fullName>
    </recommendedName>
</protein>
<dbReference type="RefSeq" id="WP_316700805.1">
    <property type="nucleotide sequence ID" value="NZ_CP136336.1"/>
</dbReference>
<evidence type="ECO:0008006" key="3">
    <source>
        <dbReference type="Google" id="ProtNLM"/>
    </source>
</evidence>
<accession>A0ABZ0CT10</accession>
<proteinExistence type="predicted"/>
<evidence type="ECO:0000313" key="1">
    <source>
        <dbReference type="EMBL" id="WOB08122.1"/>
    </source>
</evidence>